<gene>
    <name evidence="1" type="ORF">PDIGIT_LOCUS8800</name>
</gene>
<evidence type="ECO:0000313" key="2">
    <source>
        <dbReference type="Proteomes" id="UP001152607"/>
    </source>
</evidence>
<comment type="caution">
    <text evidence="1">The sequence shown here is derived from an EMBL/GenBank/DDBJ whole genome shotgun (WGS) entry which is preliminary data.</text>
</comment>
<dbReference type="EMBL" id="CAOQHR010000006">
    <property type="protein sequence ID" value="CAI6335715.1"/>
    <property type="molecule type" value="Genomic_DNA"/>
</dbReference>
<dbReference type="AlphaFoldDB" id="A0A9W4UGW2"/>
<keyword evidence="2" id="KW-1185">Reference proteome</keyword>
<evidence type="ECO:0000313" key="1">
    <source>
        <dbReference type="EMBL" id="CAI6335715.1"/>
    </source>
</evidence>
<sequence>MQQLVSWSVDALFVAKWAYTHDTCSVYLGMKSTYVGASIRVSMYCDSLTNDYYGLMVPDDRAGVNVHFSSIFLASRHSSLRAGTVFRIGMLTHSPQSFSSKYSRIGQQLLTYLSRYTYKVLRTFDIPCPNMQSFHKKSPSHPPIHLNKINHTLPYEHLLSKTKMQKRIYIYLISPPLSFLKSIEENK</sequence>
<organism evidence="1 2">
    <name type="scientific">Periconia digitata</name>
    <dbReference type="NCBI Taxonomy" id="1303443"/>
    <lineage>
        <taxon>Eukaryota</taxon>
        <taxon>Fungi</taxon>
        <taxon>Dikarya</taxon>
        <taxon>Ascomycota</taxon>
        <taxon>Pezizomycotina</taxon>
        <taxon>Dothideomycetes</taxon>
        <taxon>Pleosporomycetidae</taxon>
        <taxon>Pleosporales</taxon>
        <taxon>Massarineae</taxon>
        <taxon>Periconiaceae</taxon>
        <taxon>Periconia</taxon>
    </lineage>
</organism>
<protein>
    <submittedName>
        <fullName evidence="1">Uncharacterized protein</fullName>
    </submittedName>
</protein>
<name>A0A9W4UGW2_9PLEO</name>
<reference evidence="1" key="1">
    <citation type="submission" date="2023-01" db="EMBL/GenBank/DDBJ databases">
        <authorList>
            <person name="Van Ghelder C."/>
            <person name="Rancurel C."/>
        </authorList>
    </citation>
    <scope>NUCLEOTIDE SEQUENCE</scope>
    <source>
        <strain evidence="1">CNCM I-4278</strain>
    </source>
</reference>
<accession>A0A9W4UGW2</accession>
<proteinExistence type="predicted"/>
<dbReference type="Proteomes" id="UP001152607">
    <property type="component" value="Unassembled WGS sequence"/>
</dbReference>